<keyword evidence="3" id="KW-1185">Reference proteome</keyword>
<reference evidence="2" key="1">
    <citation type="submission" date="2022-07" db="EMBL/GenBank/DDBJ databases">
        <title>Fungi with potential for degradation of polypropylene.</title>
        <authorList>
            <person name="Gostincar C."/>
        </authorList>
    </citation>
    <scope>NUCLEOTIDE SEQUENCE</scope>
    <source>
        <strain evidence="2">EXF-13287</strain>
    </source>
</reference>
<dbReference type="Proteomes" id="UP001174691">
    <property type="component" value="Unassembled WGS sequence"/>
</dbReference>
<name>A0AA38VJ27_9PEZI</name>
<keyword evidence="1" id="KW-1133">Transmembrane helix</keyword>
<evidence type="ECO:0000313" key="2">
    <source>
        <dbReference type="EMBL" id="KAJ9130657.1"/>
    </source>
</evidence>
<keyword evidence="1" id="KW-0812">Transmembrane</keyword>
<evidence type="ECO:0000313" key="3">
    <source>
        <dbReference type="Proteomes" id="UP001174691"/>
    </source>
</evidence>
<evidence type="ECO:0000256" key="1">
    <source>
        <dbReference type="SAM" id="Phobius"/>
    </source>
</evidence>
<protein>
    <submittedName>
        <fullName evidence="2">Uncharacterized protein</fullName>
    </submittedName>
</protein>
<gene>
    <name evidence="2" type="ORF">NKR19_g9805</name>
</gene>
<feature type="transmembrane region" description="Helical" evidence="1">
    <location>
        <begin position="267"/>
        <end position="289"/>
    </location>
</feature>
<organism evidence="2 3">
    <name type="scientific">Coniochaeta hoffmannii</name>
    <dbReference type="NCBI Taxonomy" id="91930"/>
    <lineage>
        <taxon>Eukaryota</taxon>
        <taxon>Fungi</taxon>
        <taxon>Dikarya</taxon>
        <taxon>Ascomycota</taxon>
        <taxon>Pezizomycotina</taxon>
        <taxon>Sordariomycetes</taxon>
        <taxon>Sordariomycetidae</taxon>
        <taxon>Coniochaetales</taxon>
        <taxon>Coniochaetaceae</taxon>
        <taxon>Coniochaeta</taxon>
    </lineage>
</organism>
<feature type="transmembrane region" description="Helical" evidence="1">
    <location>
        <begin position="226"/>
        <end position="247"/>
    </location>
</feature>
<dbReference type="EMBL" id="JANBVN010000259">
    <property type="protein sequence ID" value="KAJ9130657.1"/>
    <property type="molecule type" value="Genomic_DNA"/>
</dbReference>
<accession>A0AA38VJ27</accession>
<sequence length="307" mass="35898">MERVRQMDAIEETIDDLETQIYLLDNETVTTWKNSNSTKAERNRQKTKAWLNATFARNFLLGYKSLLFKMRKHIDEFPHLVNHLLAQRGFTKKRYIGHHDPTSRDIVFGKTPEMPWAWGAMGAVNNQPHHVYDSGISSQCWSEDETLTLEPEMILYDADGYHETIHQAGMRMRDRLIAMIEEYDDKIRDFTMRIDNMAMATQWSQGETNMEIATSSAEDSSQMRSIALVTMVFLPGTFFASIFSMTFFNWTPDSTDGNHAPIISEKIWIYFLVTGLFTLLTLTLFWYFVLHRQRVRRRLPRVDDCPV</sequence>
<dbReference type="AlphaFoldDB" id="A0AA38VJ27"/>
<proteinExistence type="predicted"/>
<comment type="caution">
    <text evidence="2">The sequence shown here is derived from an EMBL/GenBank/DDBJ whole genome shotgun (WGS) entry which is preliminary data.</text>
</comment>
<dbReference type="Gene3D" id="1.20.58.340">
    <property type="entry name" value="Magnesium transport protein CorA, transmembrane region"/>
    <property type="match status" value="1"/>
</dbReference>
<keyword evidence="1" id="KW-0472">Membrane</keyword>